<dbReference type="EMBL" id="CM040479">
    <property type="protein sequence ID" value="MCI4394057.1"/>
    <property type="molecule type" value="Genomic_DNA"/>
</dbReference>
<name>A0ACC5XSB6_PANGG</name>
<gene>
    <name evidence="1" type="ORF">PGIGA_G00165040</name>
</gene>
<dbReference type="Proteomes" id="UP000829447">
    <property type="component" value="Linkage Group LG26"/>
</dbReference>
<sequence>MSFQHKLGFLEHTYLFYGYYNVESVSFSHFSYNVPLAYVLCTITYLLLSLIWIVKRSAAGFKRKLIQDEDRFQSFCNKIFAGWDFCITNENAARLKHSSLLYELKTDLEEERIRQKMAERSQKEKFRIYSLRVALNLFVIAVLVCCFYCIYSATIFSQQAQAQGTMKTCIKTLLCSGAEVVE</sequence>
<evidence type="ECO:0000313" key="2">
    <source>
        <dbReference type="Proteomes" id="UP000829447"/>
    </source>
</evidence>
<reference evidence="1 2" key="1">
    <citation type="journal article" date="2022" name="bioRxiv">
        <title>An ancient truncated duplication of the anti-Mullerian hormone receptor type 2 gene is a potential conserved master sex determinant in the Pangasiidae catfish family.</title>
        <authorList>
            <person name="Wen M."/>
            <person name="Pan Q."/>
            <person name="Jouanno E."/>
            <person name="Montfort J."/>
            <person name="Zahm M."/>
            <person name="Cabau C."/>
            <person name="Klopp C."/>
            <person name="Iampietro C."/>
            <person name="Roques C."/>
            <person name="Bouchez O."/>
            <person name="Castinel A."/>
            <person name="Donnadieu C."/>
            <person name="Parrinello H."/>
            <person name="Poncet C."/>
            <person name="Belmonte E."/>
            <person name="Gautier V."/>
            <person name="Avarre J.-C."/>
            <person name="Dugue R."/>
            <person name="Gustiano R."/>
            <person name="Ha T.T.T."/>
            <person name="Campet M."/>
            <person name="Sriphairoj K."/>
            <person name="Ribolli J."/>
            <person name="de Almeida F.L."/>
            <person name="Desvignes T."/>
            <person name="Postlethwait J.H."/>
            <person name="Bucao C.F."/>
            <person name="Robinson-Rechavi M."/>
            <person name="Bobe J."/>
            <person name="Herpin A."/>
            <person name="Guiguen Y."/>
        </authorList>
    </citation>
    <scope>NUCLEOTIDE SEQUENCE [LARGE SCALE GENOMIC DNA]</scope>
    <source>
        <strain evidence="1">YG-Dec2019</strain>
    </source>
</reference>
<comment type="caution">
    <text evidence="1">The sequence shown here is derived from an EMBL/GenBank/DDBJ whole genome shotgun (WGS) entry which is preliminary data.</text>
</comment>
<keyword evidence="2" id="KW-1185">Reference proteome</keyword>
<proteinExistence type="predicted"/>
<evidence type="ECO:0000313" key="1">
    <source>
        <dbReference type="EMBL" id="MCI4394057.1"/>
    </source>
</evidence>
<protein>
    <submittedName>
        <fullName evidence="1">Uncharacterized protein</fullName>
    </submittedName>
</protein>
<organism evidence="1 2">
    <name type="scientific">Pangasianodon gigas</name>
    <name type="common">Mekong giant catfish</name>
    <name type="synonym">Pangasius gigas</name>
    <dbReference type="NCBI Taxonomy" id="30993"/>
    <lineage>
        <taxon>Eukaryota</taxon>
        <taxon>Metazoa</taxon>
        <taxon>Chordata</taxon>
        <taxon>Craniata</taxon>
        <taxon>Vertebrata</taxon>
        <taxon>Euteleostomi</taxon>
        <taxon>Actinopterygii</taxon>
        <taxon>Neopterygii</taxon>
        <taxon>Teleostei</taxon>
        <taxon>Ostariophysi</taxon>
        <taxon>Siluriformes</taxon>
        <taxon>Pangasiidae</taxon>
        <taxon>Pangasianodon</taxon>
    </lineage>
</organism>
<accession>A0ACC5XSB6</accession>